<gene>
    <name evidence="3" type="ORF">FB45DRAFT_941736</name>
</gene>
<reference evidence="3" key="1">
    <citation type="submission" date="2023-03" db="EMBL/GenBank/DDBJ databases">
        <title>Massive genome expansion in bonnet fungi (Mycena s.s.) driven by repeated elements and novel gene families across ecological guilds.</title>
        <authorList>
            <consortium name="Lawrence Berkeley National Laboratory"/>
            <person name="Harder C.B."/>
            <person name="Miyauchi S."/>
            <person name="Viragh M."/>
            <person name="Kuo A."/>
            <person name="Thoen E."/>
            <person name="Andreopoulos B."/>
            <person name="Lu D."/>
            <person name="Skrede I."/>
            <person name="Drula E."/>
            <person name="Henrissat B."/>
            <person name="Morin E."/>
            <person name="Kohler A."/>
            <person name="Barry K."/>
            <person name="LaButti K."/>
            <person name="Morin E."/>
            <person name="Salamov A."/>
            <person name="Lipzen A."/>
            <person name="Mereny Z."/>
            <person name="Hegedus B."/>
            <person name="Baldrian P."/>
            <person name="Stursova M."/>
            <person name="Weitz H."/>
            <person name="Taylor A."/>
            <person name="Grigoriev I.V."/>
            <person name="Nagy L.G."/>
            <person name="Martin F."/>
            <person name="Kauserud H."/>
        </authorList>
    </citation>
    <scope>NUCLEOTIDE SEQUENCE</scope>
    <source>
        <strain evidence="3">9284</strain>
    </source>
</reference>
<keyword evidence="4" id="KW-1185">Reference proteome</keyword>
<protein>
    <recommendedName>
        <fullName evidence="2">F-box domain-containing protein</fullName>
    </recommendedName>
</protein>
<dbReference type="EMBL" id="JARKIF010000034">
    <property type="protein sequence ID" value="KAJ7610828.1"/>
    <property type="molecule type" value="Genomic_DNA"/>
</dbReference>
<organism evidence="3 4">
    <name type="scientific">Roridomyces roridus</name>
    <dbReference type="NCBI Taxonomy" id="1738132"/>
    <lineage>
        <taxon>Eukaryota</taxon>
        <taxon>Fungi</taxon>
        <taxon>Dikarya</taxon>
        <taxon>Basidiomycota</taxon>
        <taxon>Agaricomycotina</taxon>
        <taxon>Agaricomycetes</taxon>
        <taxon>Agaricomycetidae</taxon>
        <taxon>Agaricales</taxon>
        <taxon>Marasmiineae</taxon>
        <taxon>Mycenaceae</taxon>
        <taxon>Roridomyces</taxon>
    </lineage>
</organism>
<feature type="compositionally biased region" description="Low complexity" evidence="1">
    <location>
        <begin position="618"/>
        <end position="631"/>
    </location>
</feature>
<dbReference type="InterPro" id="IPR036047">
    <property type="entry name" value="F-box-like_dom_sf"/>
</dbReference>
<feature type="compositionally biased region" description="Basic residues" evidence="1">
    <location>
        <begin position="12"/>
        <end position="22"/>
    </location>
</feature>
<evidence type="ECO:0000256" key="1">
    <source>
        <dbReference type="SAM" id="MobiDB-lite"/>
    </source>
</evidence>
<dbReference type="Proteomes" id="UP001221142">
    <property type="component" value="Unassembled WGS sequence"/>
</dbReference>
<dbReference type="PROSITE" id="PS50181">
    <property type="entry name" value="FBOX"/>
    <property type="match status" value="1"/>
</dbReference>
<dbReference type="Pfam" id="PF00646">
    <property type="entry name" value="F-box"/>
    <property type="match status" value="1"/>
</dbReference>
<feature type="domain" description="F-box" evidence="2">
    <location>
        <begin position="48"/>
        <end position="97"/>
    </location>
</feature>
<feature type="region of interest" description="Disordered" evidence="1">
    <location>
        <begin position="594"/>
        <end position="631"/>
    </location>
</feature>
<sequence>MESEPAATASGTKRRAARTSNKRKAEPTTAVDAPAPKRSKITKKQGSLHRLLDISLDVLFEIFGHLLPLDVLRLGRVSKEFRRLLFHKSSISIWRSSLANVPGLPPCPPSMTEPQWVSLVFDQTCQVCQKTARKVDWGLFIRICTKCIKPNISVFQILRSEEKFRLTDLVPSRPDTNKPWRTAIFTPELVRVKALHQAMKDPEDQAKFAQERKEIVKDLKERAILCEEWAQGISDNRSEELADLKEERFKAVSAKLTALGWGQELEALLPCDSIKFHKSVKLPTALTERTWNTIKPEMIKYMEQMKIKRLARELAAAVIERKSIAGKVLRAYKLSHLPWTEVMPTAADFCAFPEIDKIIQSPLEVTVDDKTFEKLSKSFPAMFSSWRARIVKALAGKFDLESEDADVALSTLTLATSVYKCTSCKRDDDDGFSIFPRVSDDKFEPLYWPRVLDHGCLTQVTENASFWTYFSDMKKDVPWRAAPLLVDRFAAEIVENVVTACGLDPKTATVEAMDAADVRLACHSCATRKPSPDGKSSDDGPATVETFTWRNAVLHEGDRHFRNPTAWHKLNATETEAARAMEKTLLKKEKVRIPVARDQAGSTDDMPMPDAPAEDAEQATASADAETSADAVMAEPDTDGTQAEGSPNIVPSSLSEIAWTCTHCLDTPRAKPPMALGPMQVHLASVHEIRSAVINQDYFRSRAAPELYTRARFPAPKLDIAVLPAQPEIEPRKVARYPNFGFGSAYSDIYDDMFGGGYDNYSDSEDGYGYGYGGYDDDDW</sequence>
<comment type="caution">
    <text evidence="3">The sequence shown here is derived from an EMBL/GenBank/DDBJ whole genome shotgun (WGS) entry which is preliminary data.</text>
</comment>
<evidence type="ECO:0000313" key="3">
    <source>
        <dbReference type="EMBL" id="KAJ7610828.1"/>
    </source>
</evidence>
<name>A0AAD7B5P1_9AGAR</name>
<dbReference type="AlphaFoldDB" id="A0AAD7B5P1"/>
<feature type="region of interest" description="Disordered" evidence="1">
    <location>
        <begin position="1"/>
        <end position="42"/>
    </location>
</feature>
<evidence type="ECO:0000259" key="2">
    <source>
        <dbReference type="PROSITE" id="PS50181"/>
    </source>
</evidence>
<dbReference type="CDD" id="cd09917">
    <property type="entry name" value="F-box_SF"/>
    <property type="match status" value="1"/>
</dbReference>
<dbReference type="InterPro" id="IPR001810">
    <property type="entry name" value="F-box_dom"/>
</dbReference>
<accession>A0AAD7B5P1</accession>
<dbReference type="SUPFAM" id="SSF81383">
    <property type="entry name" value="F-box domain"/>
    <property type="match status" value="1"/>
</dbReference>
<proteinExistence type="predicted"/>
<evidence type="ECO:0000313" key="4">
    <source>
        <dbReference type="Proteomes" id="UP001221142"/>
    </source>
</evidence>